<dbReference type="OrthoDB" id="10059102at2759"/>
<dbReference type="InParanoid" id="A0A7R8YYW7"/>
<dbReference type="AlphaFoldDB" id="A0A7R8YYW7"/>
<evidence type="ECO:0000256" key="2">
    <source>
        <dbReference type="ARBA" id="ARBA00022801"/>
    </source>
</evidence>
<dbReference type="Proteomes" id="UP000594454">
    <property type="component" value="Chromosome 4"/>
</dbReference>
<name>A0A7R8YYW7_HERIL</name>
<dbReference type="InterPro" id="IPR033116">
    <property type="entry name" value="TRYPSIN_SER"/>
</dbReference>
<keyword evidence="4" id="KW-1015">Disulfide bond</keyword>
<keyword evidence="5" id="KW-0732">Signal</keyword>
<protein>
    <recommendedName>
        <fullName evidence="6">Peptidase S1 domain-containing protein</fullName>
    </recommendedName>
</protein>
<dbReference type="GO" id="GO:0006508">
    <property type="term" value="P:proteolysis"/>
    <property type="evidence" value="ECO:0007669"/>
    <property type="project" value="UniProtKB-KW"/>
</dbReference>
<dbReference type="EMBL" id="LR899012">
    <property type="protein sequence ID" value="CAD7089402.1"/>
    <property type="molecule type" value="Genomic_DNA"/>
</dbReference>
<dbReference type="Pfam" id="PF00089">
    <property type="entry name" value="Trypsin"/>
    <property type="match status" value="1"/>
</dbReference>
<keyword evidence="3" id="KW-0720">Serine protease</keyword>
<dbReference type="PRINTS" id="PR00722">
    <property type="entry name" value="CHYMOTRYPSIN"/>
</dbReference>
<dbReference type="PROSITE" id="PS00135">
    <property type="entry name" value="TRYPSIN_SER"/>
    <property type="match status" value="1"/>
</dbReference>
<reference evidence="7 8" key="1">
    <citation type="submission" date="2020-11" db="EMBL/GenBank/DDBJ databases">
        <authorList>
            <person name="Wallbank WR R."/>
            <person name="Pardo Diaz C."/>
            <person name="Kozak K."/>
            <person name="Martin S."/>
            <person name="Jiggins C."/>
            <person name="Moest M."/>
            <person name="Warren A I."/>
            <person name="Generalovic N T."/>
            <person name="Byers J.R.P. K."/>
            <person name="Montejo-Kovacevich G."/>
            <person name="Yen C E."/>
        </authorList>
    </citation>
    <scope>NUCLEOTIDE SEQUENCE [LARGE SCALE GENOMIC DNA]</scope>
</reference>
<dbReference type="InterPro" id="IPR043504">
    <property type="entry name" value="Peptidase_S1_PA_chymotrypsin"/>
</dbReference>
<accession>A0A7R8YYW7</accession>
<dbReference type="FunFam" id="2.40.10.10:FF:000034">
    <property type="entry name" value="Eupolytin"/>
    <property type="match status" value="1"/>
</dbReference>
<feature type="domain" description="Peptidase S1" evidence="6">
    <location>
        <begin position="36"/>
        <end position="262"/>
    </location>
</feature>
<dbReference type="SMART" id="SM00020">
    <property type="entry name" value="Tryp_SPc"/>
    <property type="match status" value="1"/>
</dbReference>
<gene>
    <name evidence="7" type="ORF">HERILL_LOCUS11957</name>
</gene>
<keyword evidence="2" id="KW-0378">Hydrolase</keyword>
<feature type="chain" id="PRO_5030632833" description="Peptidase S1 domain-containing protein" evidence="5">
    <location>
        <begin position="21"/>
        <end position="267"/>
    </location>
</feature>
<dbReference type="CDD" id="cd00190">
    <property type="entry name" value="Tryp_SPc"/>
    <property type="match status" value="1"/>
</dbReference>
<dbReference type="PANTHER" id="PTHR24252">
    <property type="entry name" value="ACROSIN-RELATED"/>
    <property type="match status" value="1"/>
</dbReference>
<dbReference type="SUPFAM" id="SSF50494">
    <property type="entry name" value="Trypsin-like serine proteases"/>
    <property type="match status" value="1"/>
</dbReference>
<sequence length="267" mass="29011">MVCVTILGLLTSTLVVSSSGNPLHLTGLHSWLNGRIVGGEETTIERFPFQGSFRMYGYHRCGAVIIKAHVATTAGHCVDDQDTWYLSVKAGVTEWEDEGMELKVKDYIAHEDYSIRTLESDIALLFLEGGFEFSNTIQPIYLASYGEELHPSTKAYVSGWGTMKENGSALSEKLRFAAVTIWDQEECEDAYEGINNVTSTMICAGEPQGGVDPCEGDSGGPLIVGNKLFGTVSWGLGCARPGKPSVYVKISALRKWIDSKLLAANAN</sequence>
<evidence type="ECO:0000256" key="4">
    <source>
        <dbReference type="ARBA" id="ARBA00023157"/>
    </source>
</evidence>
<dbReference type="InterPro" id="IPR009003">
    <property type="entry name" value="Peptidase_S1_PA"/>
</dbReference>
<evidence type="ECO:0000256" key="5">
    <source>
        <dbReference type="SAM" id="SignalP"/>
    </source>
</evidence>
<dbReference type="Gene3D" id="2.40.10.10">
    <property type="entry name" value="Trypsin-like serine proteases"/>
    <property type="match status" value="1"/>
</dbReference>
<evidence type="ECO:0000259" key="6">
    <source>
        <dbReference type="PROSITE" id="PS50240"/>
    </source>
</evidence>
<evidence type="ECO:0000256" key="3">
    <source>
        <dbReference type="ARBA" id="ARBA00022825"/>
    </source>
</evidence>
<proteinExistence type="predicted"/>
<dbReference type="GO" id="GO:0004252">
    <property type="term" value="F:serine-type endopeptidase activity"/>
    <property type="evidence" value="ECO:0007669"/>
    <property type="project" value="InterPro"/>
</dbReference>
<evidence type="ECO:0000313" key="8">
    <source>
        <dbReference type="Proteomes" id="UP000594454"/>
    </source>
</evidence>
<organism evidence="7 8">
    <name type="scientific">Hermetia illucens</name>
    <name type="common">Black soldier fly</name>
    <dbReference type="NCBI Taxonomy" id="343691"/>
    <lineage>
        <taxon>Eukaryota</taxon>
        <taxon>Metazoa</taxon>
        <taxon>Ecdysozoa</taxon>
        <taxon>Arthropoda</taxon>
        <taxon>Hexapoda</taxon>
        <taxon>Insecta</taxon>
        <taxon>Pterygota</taxon>
        <taxon>Neoptera</taxon>
        <taxon>Endopterygota</taxon>
        <taxon>Diptera</taxon>
        <taxon>Brachycera</taxon>
        <taxon>Stratiomyomorpha</taxon>
        <taxon>Stratiomyidae</taxon>
        <taxon>Hermetiinae</taxon>
        <taxon>Hermetia</taxon>
    </lineage>
</organism>
<dbReference type="InterPro" id="IPR001254">
    <property type="entry name" value="Trypsin_dom"/>
</dbReference>
<dbReference type="OMA" id="EECEDAY"/>
<dbReference type="InterPro" id="IPR001314">
    <property type="entry name" value="Peptidase_S1A"/>
</dbReference>
<evidence type="ECO:0000313" key="7">
    <source>
        <dbReference type="EMBL" id="CAD7089402.1"/>
    </source>
</evidence>
<keyword evidence="1" id="KW-0645">Protease</keyword>
<keyword evidence="8" id="KW-1185">Reference proteome</keyword>
<dbReference type="PROSITE" id="PS50240">
    <property type="entry name" value="TRYPSIN_DOM"/>
    <property type="match status" value="1"/>
</dbReference>
<feature type="signal peptide" evidence="5">
    <location>
        <begin position="1"/>
        <end position="20"/>
    </location>
</feature>
<dbReference type="PANTHER" id="PTHR24252:SF7">
    <property type="entry name" value="HYALIN"/>
    <property type="match status" value="1"/>
</dbReference>
<evidence type="ECO:0000256" key="1">
    <source>
        <dbReference type="ARBA" id="ARBA00022670"/>
    </source>
</evidence>